<reference evidence="5 6" key="1">
    <citation type="journal article" date="2015" name="Nature">
        <title>rRNA introns, odd ribosomes, and small enigmatic genomes across a large radiation of phyla.</title>
        <authorList>
            <person name="Brown C.T."/>
            <person name="Hug L.A."/>
            <person name="Thomas B.C."/>
            <person name="Sharon I."/>
            <person name="Castelle C.J."/>
            <person name="Singh A."/>
            <person name="Wilkins M.J."/>
            <person name="Williams K.H."/>
            <person name="Banfield J.F."/>
        </authorList>
    </citation>
    <scope>NUCLEOTIDE SEQUENCE [LARGE SCALE GENOMIC DNA]</scope>
</reference>
<gene>
    <name evidence="5" type="ORF">UR73_C0030G0001</name>
</gene>
<dbReference type="InterPro" id="IPR003439">
    <property type="entry name" value="ABC_transporter-like_ATP-bd"/>
</dbReference>
<keyword evidence="1" id="KW-0813">Transport</keyword>
<evidence type="ECO:0000313" key="6">
    <source>
        <dbReference type="Proteomes" id="UP000034816"/>
    </source>
</evidence>
<dbReference type="PROSITE" id="PS50893">
    <property type="entry name" value="ABC_TRANSPORTER_2"/>
    <property type="match status" value="1"/>
</dbReference>
<dbReference type="SMART" id="SM00382">
    <property type="entry name" value="AAA"/>
    <property type="match status" value="1"/>
</dbReference>
<proteinExistence type="predicted"/>
<protein>
    <recommendedName>
        <fullName evidence="4">ABC transporter domain-containing protein</fullName>
    </recommendedName>
</protein>
<dbReference type="EMBL" id="LBQH01000030">
    <property type="protein sequence ID" value="KKP75961.1"/>
    <property type="molecule type" value="Genomic_DNA"/>
</dbReference>
<dbReference type="PANTHER" id="PTHR42711">
    <property type="entry name" value="ABC TRANSPORTER ATP-BINDING PROTEIN"/>
    <property type="match status" value="1"/>
</dbReference>
<evidence type="ECO:0000313" key="5">
    <source>
        <dbReference type="EMBL" id="KKP75961.1"/>
    </source>
</evidence>
<dbReference type="GO" id="GO:0005524">
    <property type="term" value="F:ATP binding"/>
    <property type="evidence" value="ECO:0007669"/>
    <property type="project" value="UniProtKB-KW"/>
</dbReference>
<comment type="caution">
    <text evidence="5">The sequence shown here is derived from an EMBL/GenBank/DDBJ whole genome shotgun (WGS) entry which is preliminary data.</text>
</comment>
<accession>A0A0G0CIM1</accession>
<dbReference type="InterPro" id="IPR027417">
    <property type="entry name" value="P-loop_NTPase"/>
</dbReference>
<dbReference type="InterPro" id="IPR050763">
    <property type="entry name" value="ABC_transporter_ATP-binding"/>
</dbReference>
<sequence length="324" mass="36797">MKEAVVSVKNLSKTFRIFKSKGISSLFSRKYEDIKAVEDISFDVYKEEFVGFIGQNGAGKTTTLKCLTGLLTPDSGEVEVLGYDPKRRKHEFLSNIALVMGNKSQLWWELPAIETFKLNKEIYEVSDARFEEIVLEMVELLGIEEVVNIPVRKLSLGERMKCEIVASLIHTPELLFLDEPTLGLDVVSQQRLRDFLREYNKRYKASIILTSHNMEDIKDLCKRVIIIDKGKKIYDGKVDDLARNFVKSKEIVFSLSSVATHGEIEQVGKIIEFSGLSGIISVPRESVASASSKLLNTFQVEDLNIQEPSLEYIVKELFEGRYKV</sequence>
<keyword evidence="3" id="KW-0067">ATP-binding</keyword>
<dbReference type="Pfam" id="PF00005">
    <property type="entry name" value="ABC_tran"/>
    <property type="match status" value="1"/>
</dbReference>
<dbReference type="SUPFAM" id="SSF52540">
    <property type="entry name" value="P-loop containing nucleoside triphosphate hydrolases"/>
    <property type="match status" value="1"/>
</dbReference>
<evidence type="ECO:0000256" key="2">
    <source>
        <dbReference type="ARBA" id="ARBA00022741"/>
    </source>
</evidence>
<dbReference type="InterPro" id="IPR003593">
    <property type="entry name" value="AAA+_ATPase"/>
</dbReference>
<dbReference type="PANTHER" id="PTHR42711:SF4">
    <property type="entry name" value="ABC TRANSPORTER RELATED"/>
    <property type="match status" value="1"/>
</dbReference>
<dbReference type="Gene3D" id="3.40.50.300">
    <property type="entry name" value="P-loop containing nucleotide triphosphate hydrolases"/>
    <property type="match status" value="1"/>
</dbReference>
<evidence type="ECO:0000256" key="3">
    <source>
        <dbReference type="ARBA" id="ARBA00022840"/>
    </source>
</evidence>
<name>A0A0G0CIM1_9BACT</name>
<dbReference type="Proteomes" id="UP000034816">
    <property type="component" value="Unassembled WGS sequence"/>
</dbReference>
<dbReference type="GO" id="GO:0016887">
    <property type="term" value="F:ATP hydrolysis activity"/>
    <property type="evidence" value="ECO:0007669"/>
    <property type="project" value="InterPro"/>
</dbReference>
<keyword evidence="2" id="KW-0547">Nucleotide-binding</keyword>
<feature type="domain" description="ABC transporter" evidence="4">
    <location>
        <begin position="6"/>
        <end position="254"/>
    </location>
</feature>
<dbReference type="PATRIC" id="fig|1619097.3.peg.284"/>
<evidence type="ECO:0000256" key="1">
    <source>
        <dbReference type="ARBA" id="ARBA00022448"/>
    </source>
</evidence>
<evidence type="ECO:0000259" key="4">
    <source>
        <dbReference type="PROSITE" id="PS50893"/>
    </source>
</evidence>
<dbReference type="AlphaFoldDB" id="A0A0G0CIM1"/>
<organism evidence="5 6">
    <name type="scientific">candidate division WS6 bacterium GW2011_GWF1_35_23</name>
    <dbReference type="NCBI Taxonomy" id="1619097"/>
    <lineage>
        <taxon>Bacteria</taxon>
        <taxon>Candidatus Dojkabacteria</taxon>
    </lineage>
</organism>